<evidence type="ECO:0000256" key="2">
    <source>
        <dbReference type="ARBA" id="ARBA00009540"/>
    </source>
</evidence>
<name>A0A1D8NKK0_YARLL</name>
<evidence type="ECO:0000313" key="7">
    <source>
        <dbReference type="EMBL" id="AOW06156.1"/>
    </source>
</evidence>
<reference evidence="8 10" key="2">
    <citation type="submission" date="2018-07" db="EMBL/GenBank/DDBJ databases">
        <title>Draft Genome Assemblies for Five Robust Yarrowia lipolytica Strains Exhibiting High Lipid Production and Pentose Sugar Utilization and Sugar Alcohol Secretion from Undetoxified Lignocellulosic Biomass Hydrolysates.</title>
        <authorList>
            <consortium name="DOE Joint Genome Institute"/>
            <person name="Walker C."/>
            <person name="Ryu S."/>
            <person name="Na H."/>
            <person name="Zane M."/>
            <person name="LaButti K."/>
            <person name="Lipzen A."/>
            <person name="Haridas S."/>
            <person name="Barry K."/>
            <person name="Grigoriev I.V."/>
            <person name="Quarterman J."/>
            <person name="Slininger P."/>
            <person name="Dien B."/>
            <person name="Trinh C.T."/>
        </authorList>
    </citation>
    <scope>NUCLEOTIDE SEQUENCE [LARGE SCALE GENOMIC DNA]</scope>
    <source>
        <strain evidence="8 10">YB392</strain>
    </source>
</reference>
<accession>A0A1D8NKK0</accession>
<dbReference type="OMA" id="HYGLWCD"/>
<sequence length="229" mass="25704">MDSSDRPSLRQRLSNWGRTDTKPAATDLTAPPNDPSENMELPPLPPVELLGYSHSTRTKIMTTELADEIRNLVPERIKLYRSWQLQYSLEQHGTSLTTLYHRNIPPHGDTARNGFVLAVKNSRGQVFGAYTDQHYHVGGKKFYGNGDCFLWKVKNADSFQAFPYTGENNFVVYCNPHFLSLGGGDGKYGLWLDDALKTGVTYPCATFGNEPLGDEKFDVVAVEVWRVGE</sequence>
<comment type="similarity">
    <text evidence="2">Belongs to the OXR1 family.</text>
</comment>
<dbReference type="GO" id="GO:0045053">
    <property type="term" value="P:protein retention in Golgi apparatus"/>
    <property type="evidence" value="ECO:0007669"/>
    <property type="project" value="EnsemblFungi"/>
</dbReference>
<feature type="domain" description="TLDc" evidence="6">
    <location>
        <begin position="59"/>
        <end position="228"/>
    </location>
</feature>
<dbReference type="PROSITE" id="PS51886">
    <property type="entry name" value="TLDC"/>
    <property type="match status" value="1"/>
</dbReference>
<dbReference type="SMR" id="A0A1D8NKK0"/>
<evidence type="ECO:0000313" key="10">
    <source>
        <dbReference type="Proteomes" id="UP000256601"/>
    </source>
</evidence>
<dbReference type="KEGG" id="yli:2911446"/>
<dbReference type="eggNOG" id="KOG2372">
    <property type="taxonomic scope" value="Eukaryota"/>
</dbReference>
<gene>
    <name evidence="8" type="ORF">B0I71DRAFT_135904</name>
    <name evidence="7" type="ORF">YALI1_E35280g</name>
</gene>
<dbReference type="EMBL" id="KZ859083">
    <property type="protein sequence ID" value="RDW23465.1"/>
    <property type="molecule type" value="Genomic_DNA"/>
</dbReference>
<dbReference type="Proteomes" id="UP000256601">
    <property type="component" value="Unassembled WGS sequence"/>
</dbReference>
<reference evidence="7 9" key="1">
    <citation type="journal article" date="2016" name="PLoS ONE">
        <title>Sequence Assembly of Yarrowia lipolytica Strain W29/CLIB89 Shows Transposable Element Diversity.</title>
        <authorList>
            <person name="Magnan C."/>
            <person name="Yu J."/>
            <person name="Chang I."/>
            <person name="Jahn E."/>
            <person name="Kanomata Y."/>
            <person name="Wu J."/>
            <person name="Zeller M."/>
            <person name="Oakes M."/>
            <person name="Baldi P."/>
            <person name="Sandmeyer S."/>
        </authorList>
    </citation>
    <scope>NUCLEOTIDE SEQUENCE [LARGE SCALE GENOMIC DNA]</scope>
    <source>
        <strain evidence="7">CLIB89</strain>
        <strain evidence="9">CLIB89(W29)</strain>
    </source>
</reference>
<dbReference type="GO" id="GO:0032984">
    <property type="term" value="P:protein-containing complex disassembly"/>
    <property type="evidence" value="ECO:0007669"/>
    <property type="project" value="EnsemblFungi"/>
</dbReference>
<evidence type="ECO:0000259" key="6">
    <source>
        <dbReference type="PROSITE" id="PS51886"/>
    </source>
</evidence>
<evidence type="ECO:0000256" key="3">
    <source>
        <dbReference type="ARBA" id="ARBA00023128"/>
    </source>
</evidence>
<dbReference type="SMART" id="SM00584">
    <property type="entry name" value="TLDc"/>
    <property type="match status" value="1"/>
</dbReference>
<proteinExistence type="inferred from homology"/>
<dbReference type="VEuPathDB" id="FungiDB:YALI0_E29865g"/>
<dbReference type="PANTHER" id="PTHR23354">
    <property type="entry name" value="NUCLEOLAR PROTEIN 7/ESTROGEN RECEPTOR COACTIVATOR-RELATED"/>
    <property type="match status" value="1"/>
</dbReference>
<evidence type="ECO:0000256" key="4">
    <source>
        <dbReference type="ARBA" id="ARBA00040604"/>
    </source>
</evidence>
<dbReference type="GeneID" id="2911446"/>
<dbReference type="VEuPathDB" id="FungiDB:YALI1_E35280g"/>
<dbReference type="GO" id="GO:0006979">
    <property type="term" value="P:response to oxidative stress"/>
    <property type="evidence" value="ECO:0007669"/>
    <property type="project" value="TreeGrafter"/>
</dbReference>
<organism evidence="7 9">
    <name type="scientific">Yarrowia lipolytica</name>
    <name type="common">Candida lipolytica</name>
    <dbReference type="NCBI Taxonomy" id="4952"/>
    <lineage>
        <taxon>Eukaryota</taxon>
        <taxon>Fungi</taxon>
        <taxon>Dikarya</taxon>
        <taxon>Ascomycota</taxon>
        <taxon>Saccharomycotina</taxon>
        <taxon>Dipodascomycetes</taxon>
        <taxon>Dipodascales</taxon>
        <taxon>Dipodascales incertae sedis</taxon>
        <taxon>Yarrowia</taxon>
    </lineage>
</organism>
<evidence type="ECO:0000313" key="9">
    <source>
        <dbReference type="Proteomes" id="UP000182444"/>
    </source>
</evidence>
<dbReference type="GO" id="GO:0005739">
    <property type="term" value="C:mitochondrion"/>
    <property type="evidence" value="ECO:0007669"/>
    <property type="project" value="UniProtKB-SubCell"/>
</dbReference>
<dbReference type="EMBL" id="CP017557">
    <property type="protein sequence ID" value="AOW06156.1"/>
    <property type="molecule type" value="Genomic_DNA"/>
</dbReference>
<dbReference type="Pfam" id="PF07534">
    <property type="entry name" value="TLD"/>
    <property type="match status" value="1"/>
</dbReference>
<dbReference type="Proteomes" id="UP000182444">
    <property type="component" value="Chromosome 1E"/>
</dbReference>
<feature type="region of interest" description="Disordered" evidence="5">
    <location>
        <begin position="1"/>
        <end position="44"/>
    </location>
</feature>
<protein>
    <recommendedName>
        <fullName evidence="4">Oxidation resistance protein 1</fullName>
    </recommendedName>
</protein>
<dbReference type="PANTHER" id="PTHR23354:SF62">
    <property type="entry name" value="MUSTARD, ISOFORM V"/>
    <property type="match status" value="1"/>
</dbReference>
<keyword evidence="3" id="KW-0496">Mitochondrion</keyword>
<evidence type="ECO:0000256" key="5">
    <source>
        <dbReference type="SAM" id="MobiDB-lite"/>
    </source>
</evidence>
<comment type="subcellular location">
    <subcellularLocation>
        <location evidence="1">Mitochondrion</location>
    </subcellularLocation>
</comment>
<evidence type="ECO:0000313" key="8">
    <source>
        <dbReference type="EMBL" id="RDW23465.1"/>
    </source>
</evidence>
<dbReference type="GO" id="GO:0005634">
    <property type="term" value="C:nucleus"/>
    <property type="evidence" value="ECO:0007669"/>
    <property type="project" value="TreeGrafter"/>
</dbReference>
<dbReference type="InterPro" id="IPR006571">
    <property type="entry name" value="TLDc_dom"/>
</dbReference>
<dbReference type="AlphaFoldDB" id="A0A1D8NKK0"/>
<evidence type="ECO:0000256" key="1">
    <source>
        <dbReference type="ARBA" id="ARBA00004173"/>
    </source>
</evidence>